<name>A0A2R5G6D3_9STRA</name>
<dbReference type="InterPro" id="IPR011992">
    <property type="entry name" value="EF-hand-dom_pair"/>
</dbReference>
<evidence type="ECO:0000256" key="3">
    <source>
        <dbReference type="ARBA" id="ARBA00022664"/>
    </source>
</evidence>
<dbReference type="GO" id="GO:0046540">
    <property type="term" value="C:U4/U6 x U5 tri-snRNP complex"/>
    <property type="evidence" value="ECO:0007669"/>
    <property type="project" value="InterPro"/>
</dbReference>
<dbReference type="Gene3D" id="3.40.30.10">
    <property type="entry name" value="Glutaredoxin"/>
    <property type="match status" value="1"/>
</dbReference>
<gene>
    <name evidence="9" type="ORF">FCC1311_028382</name>
</gene>
<dbReference type="SMART" id="SM00054">
    <property type="entry name" value="EFh"/>
    <property type="match status" value="4"/>
</dbReference>
<keyword evidence="4" id="KW-0106">Calcium</keyword>
<keyword evidence="6" id="KW-0539">Nucleus</keyword>
<dbReference type="OrthoDB" id="147752at2759"/>
<accession>A0A2R5G6D3</accession>
<sequence>MGVTYSQDAVAALTGSRQQAQAGGETHGSGGKRNKPPRHWREFVKQASRWNLADLKRARARFATLYEETSTFLVGRRQFWEVFTDYDFSLVKNGEFLALPLDIFAYFEQEESGIVDLREVFCLLALVAQGTTTSERLELCFPLFGPSMTEERIAQLLLTMQRGLFRLGVLVKRAPPAFVMQLAGRICGEGAWRKCQTVSAQLLGDWLASNEDVQAIASIVLAAEKNKASQYSLLRSNADIKNAGTIMKREARKLVNAMSAPDAGNGGRTTALGAVRQTNTRQRGSVVDGRQTNAAGKSPILGVANAMPGGARASVTQSAPIGHAREAALAAANERRASIAEAEAKIGSALTKEDLEDMCATEDAEAAAAIAKFETRDLVALRKSWTNAKSTKKGLTKDQFSSVMHTQFPSITSPAVLARMFVLFDRDRDGMINFDEFIIGVSRLTSASLEEKARFLFDVANAANPTQAVSKIKAGGRATTAVTQPQNLESDNGNGGDVAATNSASRDAADTATREAARKAAAALQKPENERSMRLVDLVKLVQDTNNELMECAHLVELIITMMDYDKNGSVEKHEFERAVAEIPSILSSFDECLKPPEDLVVWTMKLFRAVPHFGIESILNAWRRLGRNRDQFCFVNWERFVYFIEPFWEGSAFSPKDTMTSRSHSYFDFTDRSQADLSMDVATTSDELVYTVLLNLFRVALITCPARDVEDGLVIPGEEEVDLRKMLIGMALALERSRTFDTEDPAHIQAKGELYFELFDSDCSKSVDYQEFFEFLYASQLSMQDTGWKAIELLRSLDINHDGVVTFSEFMEAVRANKDILYCFGRIFHASVVEGPDDELAKTCSEDASSNAGDGNEDPSDKEAQEASENPELSKLVPPLPNLDQILRLYLFSALACFIRVLSRVSIRILASRHADRDFTLFEALVLRVAKGEDLEGPGRARMAYLLPHLESGWAVDQAILTEEERVVCIRFGHDYDEDCMLIDETLRSVAELVRNFAVVYVTDITQVPDFNIMYELTEKPINLMFFYRNKHIMVDCGTGNNNKIDWPLTDKQELVDIIETVYVGASKGKGLVVAPKDYSHVNRTGQR</sequence>
<dbReference type="PROSITE" id="PS50222">
    <property type="entry name" value="EF_HAND_2"/>
    <property type="match status" value="2"/>
</dbReference>
<dbReference type="GO" id="GO:0005682">
    <property type="term" value="C:U5 snRNP"/>
    <property type="evidence" value="ECO:0007669"/>
    <property type="project" value="TreeGrafter"/>
</dbReference>
<comment type="subcellular location">
    <subcellularLocation>
        <location evidence="1">Nucleus</location>
    </subcellularLocation>
</comment>
<dbReference type="SMART" id="SM01410">
    <property type="entry name" value="DIM1"/>
    <property type="match status" value="1"/>
</dbReference>
<evidence type="ECO:0000313" key="9">
    <source>
        <dbReference type="EMBL" id="GBG26617.1"/>
    </source>
</evidence>
<dbReference type="InterPro" id="IPR018247">
    <property type="entry name" value="EF_Hand_1_Ca_BS"/>
</dbReference>
<reference evidence="9 10" key="1">
    <citation type="submission" date="2017-12" db="EMBL/GenBank/DDBJ databases">
        <title>Sequencing, de novo assembly and annotation of complete genome of a new Thraustochytrid species, strain FCC1311.</title>
        <authorList>
            <person name="Sedici K."/>
            <person name="Godart F."/>
            <person name="Aiese Cigliano R."/>
            <person name="Sanseverino W."/>
            <person name="Barakat M."/>
            <person name="Ortet P."/>
            <person name="Marechal E."/>
            <person name="Cagnac O."/>
            <person name="Amato A."/>
        </authorList>
    </citation>
    <scope>NUCLEOTIDE SEQUENCE [LARGE SCALE GENOMIC DNA]</scope>
</reference>
<keyword evidence="10" id="KW-1185">Reference proteome</keyword>
<evidence type="ECO:0000256" key="4">
    <source>
        <dbReference type="ARBA" id="ARBA00022837"/>
    </source>
</evidence>
<dbReference type="PANTHER" id="PTHR12052">
    <property type="entry name" value="THIOREDOXIN-LIKE PROTEN 4A, 4B"/>
    <property type="match status" value="1"/>
</dbReference>
<dbReference type="PROSITE" id="PS00018">
    <property type="entry name" value="EF_HAND_1"/>
    <property type="match status" value="4"/>
</dbReference>
<dbReference type="Pfam" id="PF13833">
    <property type="entry name" value="EF-hand_8"/>
    <property type="match status" value="1"/>
</dbReference>
<dbReference type="CDD" id="cd02954">
    <property type="entry name" value="DIM1"/>
    <property type="match status" value="1"/>
</dbReference>
<evidence type="ECO:0000313" key="10">
    <source>
        <dbReference type="Proteomes" id="UP000241890"/>
    </source>
</evidence>
<evidence type="ECO:0000256" key="7">
    <source>
        <dbReference type="SAM" id="MobiDB-lite"/>
    </source>
</evidence>
<dbReference type="SUPFAM" id="SSF52833">
    <property type="entry name" value="Thioredoxin-like"/>
    <property type="match status" value="1"/>
</dbReference>
<dbReference type="InterPro" id="IPR004123">
    <property type="entry name" value="Dim1"/>
</dbReference>
<comment type="caution">
    <text evidence="9">The sequence shown here is derived from an EMBL/GenBank/DDBJ whole genome shotgun (WGS) entry which is preliminary data.</text>
</comment>
<feature type="compositionally biased region" description="Polar residues" evidence="7">
    <location>
        <begin position="480"/>
        <end position="492"/>
    </location>
</feature>
<dbReference type="EMBL" id="BEYU01000022">
    <property type="protein sequence ID" value="GBG26617.1"/>
    <property type="molecule type" value="Genomic_DNA"/>
</dbReference>
<protein>
    <submittedName>
        <fullName evidence="9">Thioredoxin-like protein 4A</fullName>
    </submittedName>
</protein>
<dbReference type="Gene3D" id="1.10.238.10">
    <property type="entry name" value="EF-hand"/>
    <property type="match status" value="2"/>
</dbReference>
<dbReference type="FunFam" id="3.40.30.10:FF:000004">
    <property type="entry name" value="Spliceosomal protein DIB1"/>
    <property type="match status" value="1"/>
</dbReference>
<feature type="compositionally biased region" description="Basic and acidic residues" evidence="7">
    <location>
        <begin position="507"/>
        <end position="518"/>
    </location>
</feature>
<dbReference type="Pfam" id="PF13499">
    <property type="entry name" value="EF-hand_7"/>
    <property type="match status" value="1"/>
</dbReference>
<comment type="similarity">
    <text evidence="2">Belongs to the DIM1 family.</text>
</comment>
<dbReference type="Proteomes" id="UP000241890">
    <property type="component" value="Unassembled WGS sequence"/>
</dbReference>
<keyword evidence="3" id="KW-0507">mRNA processing</keyword>
<organism evidence="9 10">
    <name type="scientific">Hondaea fermentalgiana</name>
    <dbReference type="NCBI Taxonomy" id="2315210"/>
    <lineage>
        <taxon>Eukaryota</taxon>
        <taxon>Sar</taxon>
        <taxon>Stramenopiles</taxon>
        <taxon>Bigyra</taxon>
        <taxon>Labyrinthulomycetes</taxon>
        <taxon>Thraustochytrida</taxon>
        <taxon>Thraustochytriidae</taxon>
        <taxon>Hondaea</taxon>
    </lineage>
</organism>
<dbReference type="GO" id="GO:0005681">
    <property type="term" value="C:spliceosomal complex"/>
    <property type="evidence" value="ECO:0007669"/>
    <property type="project" value="TreeGrafter"/>
</dbReference>
<keyword evidence="5" id="KW-0508">mRNA splicing</keyword>
<feature type="region of interest" description="Disordered" evidence="7">
    <location>
        <begin position="14"/>
        <end position="38"/>
    </location>
</feature>
<feature type="region of interest" description="Disordered" evidence="7">
    <location>
        <begin position="843"/>
        <end position="877"/>
    </location>
</feature>
<dbReference type="GO" id="GO:0000398">
    <property type="term" value="P:mRNA splicing, via spliceosome"/>
    <property type="evidence" value="ECO:0007669"/>
    <property type="project" value="InterPro"/>
</dbReference>
<evidence type="ECO:0000256" key="2">
    <source>
        <dbReference type="ARBA" id="ARBA00008241"/>
    </source>
</evidence>
<dbReference type="Pfam" id="PF02966">
    <property type="entry name" value="DIM1"/>
    <property type="match status" value="1"/>
</dbReference>
<feature type="domain" description="EF-hand" evidence="8">
    <location>
        <begin position="412"/>
        <end position="447"/>
    </location>
</feature>
<evidence type="ECO:0000259" key="8">
    <source>
        <dbReference type="PROSITE" id="PS50222"/>
    </source>
</evidence>
<evidence type="ECO:0000256" key="6">
    <source>
        <dbReference type="ARBA" id="ARBA00023242"/>
    </source>
</evidence>
<dbReference type="PANTHER" id="PTHR12052:SF5">
    <property type="entry name" value="THIOREDOXIN-LIKE PROTEIN 4A"/>
    <property type="match status" value="1"/>
</dbReference>
<feature type="region of interest" description="Disordered" evidence="7">
    <location>
        <begin position="476"/>
        <end position="524"/>
    </location>
</feature>
<dbReference type="AlphaFoldDB" id="A0A2R5G6D3"/>
<dbReference type="InterPro" id="IPR002048">
    <property type="entry name" value="EF_hand_dom"/>
</dbReference>
<feature type="domain" description="EF-hand" evidence="8">
    <location>
        <begin position="793"/>
        <end position="821"/>
    </location>
</feature>
<dbReference type="GO" id="GO:0005509">
    <property type="term" value="F:calcium ion binding"/>
    <property type="evidence" value="ECO:0007669"/>
    <property type="project" value="InterPro"/>
</dbReference>
<dbReference type="InterPro" id="IPR036249">
    <property type="entry name" value="Thioredoxin-like_sf"/>
</dbReference>
<dbReference type="CDD" id="cd00051">
    <property type="entry name" value="EFh"/>
    <property type="match status" value="1"/>
</dbReference>
<dbReference type="SUPFAM" id="SSF47473">
    <property type="entry name" value="EF-hand"/>
    <property type="match status" value="3"/>
</dbReference>
<dbReference type="InParanoid" id="A0A2R5G6D3"/>
<evidence type="ECO:0000256" key="1">
    <source>
        <dbReference type="ARBA" id="ARBA00004123"/>
    </source>
</evidence>
<proteinExistence type="inferred from homology"/>
<evidence type="ECO:0000256" key="5">
    <source>
        <dbReference type="ARBA" id="ARBA00023187"/>
    </source>
</evidence>